<accession>A0A9N8J1D3</accession>
<proteinExistence type="predicted"/>
<gene>
    <name evidence="1" type="ORF">FLAPXU55_02136</name>
</gene>
<name>A0A9N8J1D3_9FLAO</name>
<evidence type="ECO:0000313" key="1">
    <source>
        <dbReference type="EMBL" id="CAC9974439.1"/>
    </source>
</evidence>
<protein>
    <recommendedName>
        <fullName evidence="3">DUF4238 domain-containing protein</fullName>
    </recommendedName>
</protein>
<evidence type="ECO:0000313" key="2">
    <source>
        <dbReference type="Proteomes" id="UP000533639"/>
    </source>
</evidence>
<sequence length="331" mass="38510">MVEVKRQHYVPRTYLKNFSSERGDKYFIKALPSANCIEEAIYESSTLNICLQTGLYTLPGETEQQRMLIEKFYSDNYEAYYDEVYQILTNPTRKTITEAERELIISTVVTMFYRTTKWINQHNTFFNRVLENAYALAKNNGFDYIIFEKEKVSIANKTLEQLQKEYKFESRPSQVITQLETALSLIKWRTQKDTIMVVKIIDDPEYITSDNPVAYDGPSGKNLAPFDAENILKLPLDPKHLLLLMPYGNEENKLNITRSERSGIASENSKLTSNYSQLLNSERFLLGTDKGLKSYISTKQETERPLSDEENLKFDKIDSDLEKMLKEIKLK</sequence>
<comment type="caution">
    <text evidence="1">The sequence shown here is derived from an EMBL/GenBank/DDBJ whole genome shotgun (WGS) entry which is preliminary data.</text>
</comment>
<dbReference type="InterPro" id="IPR025332">
    <property type="entry name" value="DUF4238"/>
</dbReference>
<dbReference type="EMBL" id="CAIJDE010000040">
    <property type="protein sequence ID" value="CAC9974439.1"/>
    <property type="molecule type" value="Genomic_DNA"/>
</dbReference>
<dbReference type="AlphaFoldDB" id="A0A9N8J1D3"/>
<evidence type="ECO:0008006" key="3">
    <source>
        <dbReference type="Google" id="ProtNLM"/>
    </source>
</evidence>
<reference evidence="1 2" key="1">
    <citation type="submission" date="2020-06" db="EMBL/GenBank/DDBJ databases">
        <authorList>
            <person name="Criscuolo A."/>
        </authorList>
    </citation>
    <scope>NUCLEOTIDE SEQUENCE [LARGE SCALE GENOMIC DNA]</scope>
    <source>
        <strain evidence="1">PXU-55</strain>
    </source>
</reference>
<keyword evidence="2" id="KW-1185">Reference proteome</keyword>
<organism evidence="1 2">
    <name type="scientific">Flavobacterium panici</name>
    <dbReference type="NCBI Taxonomy" id="2654843"/>
    <lineage>
        <taxon>Bacteria</taxon>
        <taxon>Pseudomonadati</taxon>
        <taxon>Bacteroidota</taxon>
        <taxon>Flavobacteriia</taxon>
        <taxon>Flavobacteriales</taxon>
        <taxon>Flavobacteriaceae</taxon>
        <taxon>Flavobacterium</taxon>
    </lineage>
</organism>
<dbReference type="Pfam" id="PF14022">
    <property type="entry name" value="DUF4238"/>
    <property type="match status" value="1"/>
</dbReference>
<dbReference type="RefSeq" id="WP_180857647.1">
    <property type="nucleotide sequence ID" value="NZ_CAIJDE010000040.1"/>
</dbReference>
<dbReference type="Proteomes" id="UP000533639">
    <property type="component" value="Unassembled WGS sequence"/>
</dbReference>